<dbReference type="EMBL" id="CADEPM010000005">
    <property type="protein sequence ID" value="CAB3406701.1"/>
    <property type="molecule type" value="Genomic_DNA"/>
</dbReference>
<evidence type="ECO:0000256" key="4">
    <source>
        <dbReference type="ARBA" id="ARBA00015377"/>
    </source>
</evidence>
<feature type="domain" description="Methylated-DNA-[protein]-cysteine S-methyltransferase DNA binding" evidence="12">
    <location>
        <begin position="88"/>
        <end position="167"/>
    </location>
</feature>
<dbReference type="Pfam" id="PF01035">
    <property type="entry name" value="DNA_binding_1"/>
    <property type="match status" value="1"/>
</dbReference>
<dbReference type="FunFam" id="1.10.10.10:FF:000214">
    <property type="entry name" value="Methylated-DNA--protein-cysteine methyltransferase"/>
    <property type="match status" value="1"/>
</dbReference>
<accession>A0A8S1F2R4</accession>
<comment type="catalytic activity">
    <reaction evidence="1">
        <text>a 4-O-methyl-thymidine in DNA + L-cysteinyl-[protein] = a thymidine in DNA + S-methyl-L-cysteinyl-[protein]</text>
        <dbReference type="Rhea" id="RHEA:53428"/>
        <dbReference type="Rhea" id="RHEA-COMP:10131"/>
        <dbReference type="Rhea" id="RHEA-COMP:10132"/>
        <dbReference type="Rhea" id="RHEA-COMP:13555"/>
        <dbReference type="Rhea" id="RHEA-COMP:13556"/>
        <dbReference type="ChEBI" id="CHEBI:29950"/>
        <dbReference type="ChEBI" id="CHEBI:82612"/>
        <dbReference type="ChEBI" id="CHEBI:137386"/>
        <dbReference type="ChEBI" id="CHEBI:137387"/>
        <dbReference type="EC" id="2.1.1.63"/>
    </reaction>
</comment>
<dbReference type="GO" id="GO:0006281">
    <property type="term" value="P:DNA repair"/>
    <property type="evidence" value="ECO:0007669"/>
    <property type="project" value="UniProtKB-KW"/>
</dbReference>
<dbReference type="InterPro" id="IPR036217">
    <property type="entry name" value="MethylDNA_cys_MeTrfase_DNAb"/>
</dbReference>
<keyword evidence="6" id="KW-0808">Transferase</keyword>
<dbReference type="InterPro" id="IPR014048">
    <property type="entry name" value="MethylDNA_cys_MeTrfase_DNA-bd"/>
</dbReference>
<reference evidence="13 14" key="1">
    <citation type="submission" date="2020-04" db="EMBL/GenBank/DDBJ databases">
        <authorList>
            <person name="Laetsch R D."/>
            <person name="Stevens L."/>
            <person name="Kumar S."/>
            <person name="Blaxter L. M."/>
        </authorList>
    </citation>
    <scope>NUCLEOTIDE SEQUENCE [LARGE SCALE GENOMIC DNA]</scope>
</reference>
<comment type="caution">
    <text evidence="13">The sequence shown here is derived from an EMBL/GenBank/DDBJ whole genome shotgun (WGS) entry which is preliminary data.</text>
</comment>
<dbReference type="NCBIfam" id="TIGR00589">
    <property type="entry name" value="ogt"/>
    <property type="match status" value="1"/>
</dbReference>
<dbReference type="EC" id="2.1.1.63" evidence="3"/>
<evidence type="ECO:0000313" key="14">
    <source>
        <dbReference type="Proteomes" id="UP000494206"/>
    </source>
</evidence>
<evidence type="ECO:0000256" key="6">
    <source>
        <dbReference type="ARBA" id="ARBA00022679"/>
    </source>
</evidence>
<dbReference type="PROSITE" id="PS00374">
    <property type="entry name" value="MGMT"/>
    <property type="match status" value="1"/>
</dbReference>
<keyword evidence="8" id="KW-0234">DNA repair</keyword>
<dbReference type="SUPFAM" id="SSF46767">
    <property type="entry name" value="Methylated DNA-protein cysteine methyltransferase, C-terminal domain"/>
    <property type="match status" value="1"/>
</dbReference>
<keyword evidence="5" id="KW-0489">Methyltransferase</keyword>
<dbReference type="InterPro" id="IPR001497">
    <property type="entry name" value="MethylDNA_cys_MeTrfase_AS"/>
</dbReference>
<evidence type="ECO:0000256" key="7">
    <source>
        <dbReference type="ARBA" id="ARBA00022763"/>
    </source>
</evidence>
<evidence type="ECO:0000256" key="8">
    <source>
        <dbReference type="ARBA" id="ARBA00023204"/>
    </source>
</evidence>
<sequence length="174" mass="19227">MKIVECAYQIVESDYGSVLIAECSTSKRVIAVYFVRDVEDDIKELQETFPTVNFKNGICTNSGLVVDAINRLEVSSEIPLHIKCETQFGKQVVDALQKIPKGETRTYSQIARELGNPNAARAVARVCSTNNIAYIIPCHRVIASNGAISGYRWGIEKKRELLNAEGAIISFAVM</sequence>
<dbReference type="GO" id="GO:0003908">
    <property type="term" value="F:methylated-DNA-[protein]-cysteine S-methyltransferase activity"/>
    <property type="evidence" value="ECO:0007669"/>
    <property type="project" value="UniProtKB-EC"/>
</dbReference>
<evidence type="ECO:0000313" key="13">
    <source>
        <dbReference type="EMBL" id="CAB3406701.1"/>
    </source>
</evidence>
<evidence type="ECO:0000256" key="5">
    <source>
        <dbReference type="ARBA" id="ARBA00022603"/>
    </source>
</evidence>
<evidence type="ECO:0000256" key="2">
    <source>
        <dbReference type="ARBA" id="ARBA00008711"/>
    </source>
</evidence>
<dbReference type="GO" id="GO:0032259">
    <property type="term" value="P:methylation"/>
    <property type="evidence" value="ECO:0007669"/>
    <property type="project" value="UniProtKB-KW"/>
</dbReference>
<evidence type="ECO:0000256" key="9">
    <source>
        <dbReference type="ARBA" id="ARBA00030795"/>
    </source>
</evidence>
<dbReference type="InterPro" id="IPR036388">
    <property type="entry name" value="WH-like_DNA-bd_sf"/>
</dbReference>
<evidence type="ECO:0000259" key="12">
    <source>
        <dbReference type="Pfam" id="PF01035"/>
    </source>
</evidence>
<comment type="similarity">
    <text evidence="2">Belongs to the MGMT family.</text>
</comment>
<keyword evidence="7" id="KW-0227">DNA damage</keyword>
<comment type="catalytic activity">
    <reaction evidence="11">
        <text>a 6-O-methyl-2'-deoxyguanosine in DNA + L-cysteinyl-[protein] = S-methyl-L-cysteinyl-[protein] + a 2'-deoxyguanosine in DNA</text>
        <dbReference type="Rhea" id="RHEA:24000"/>
        <dbReference type="Rhea" id="RHEA-COMP:10131"/>
        <dbReference type="Rhea" id="RHEA-COMP:10132"/>
        <dbReference type="Rhea" id="RHEA-COMP:11367"/>
        <dbReference type="Rhea" id="RHEA-COMP:11368"/>
        <dbReference type="ChEBI" id="CHEBI:29950"/>
        <dbReference type="ChEBI" id="CHEBI:82612"/>
        <dbReference type="ChEBI" id="CHEBI:85445"/>
        <dbReference type="ChEBI" id="CHEBI:85448"/>
        <dbReference type="EC" id="2.1.1.63"/>
    </reaction>
</comment>
<evidence type="ECO:0000256" key="3">
    <source>
        <dbReference type="ARBA" id="ARBA00011918"/>
    </source>
</evidence>
<evidence type="ECO:0000256" key="10">
    <source>
        <dbReference type="ARBA" id="ARBA00031621"/>
    </source>
</evidence>
<dbReference type="Proteomes" id="UP000494206">
    <property type="component" value="Unassembled WGS sequence"/>
</dbReference>
<evidence type="ECO:0000256" key="1">
    <source>
        <dbReference type="ARBA" id="ARBA00001286"/>
    </source>
</evidence>
<dbReference type="OrthoDB" id="1907495at2759"/>
<dbReference type="PANTHER" id="PTHR10815">
    <property type="entry name" value="METHYLATED-DNA--PROTEIN-CYSTEINE METHYLTRANSFERASE"/>
    <property type="match status" value="1"/>
</dbReference>
<evidence type="ECO:0000256" key="11">
    <source>
        <dbReference type="ARBA" id="ARBA00049348"/>
    </source>
</evidence>
<proteinExistence type="inferred from homology"/>
<keyword evidence="14" id="KW-1185">Reference proteome</keyword>
<dbReference type="AlphaFoldDB" id="A0A8S1F2R4"/>
<protein>
    <recommendedName>
        <fullName evidence="4">Methylated-DNA--protein-cysteine methyltransferase</fullName>
        <ecNumber evidence="3">2.1.1.63</ecNumber>
    </recommendedName>
    <alternativeName>
        <fullName evidence="9">6-O-methylguanine-DNA methyltransferase</fullName>
    </alternativeName>
    <alternativeName>
        <fullName evidence="10">O-6-methylguanine-DNA-alkyltransferase</fullName>
    </alternativeName>
</protein>
<dbReference type="Gene3D" id="1.10.10.10">
    <property type="entry name" value="Winged helix-like DNA-binding domain superfamily/Winged helix DNA-binding domain"/>
    <property type="match status" value="1"/>
</dbReference>
<dbReference type="PANTHER" id="PTHR10815:SF13">
    <property type="entry name" value="METHYLATED-DNA--PROTEIN-CYSTEINE METHYLTRANSFERASE"/>
    <property type="match status" value="1"/>
</dbReference>
<name>A0A8S1F2R4_9PELO</name>
<organism evidence="13 14">
    <name type="scientific">Caenorhabditis bovis</name>
    <dbReference type="NCBI Taxonomy" id="2654633"/>
    <lineage>
        <taxon>Eukaryota</taxon>
        <taxon>Metazoa</taxon>
        <taxon>Ecdysozoa</taxon>
        <taxon>Nematoda</taxon>
        <taxon>Chromadorea</taxon>
        <taxon>Rhabditida</taxon>
        <taxon>Rhabditina</taxon>
        <taxon>Rhabditomorpha</taxon>
        <taxon>Rhabditoidea</taxon>
        <taxon>Rhabditidae</taxon>
        <taxon>Peloderinae</taxon>
        <taxon>Caenorhabditis</taxon>
    </lineage>
</organism>
<dbReference type="CDD" id="cd06445">
    <property type="entry name" value="ATase"/>
    <property type="match status" value="1"/>
</dbReference>
<gene>
    <name evidence="13" type="ORF">CBOVIS_LOCUS8737</name>
</gene>